<reference evidence="15 16" key="1">
    <citation type="submission" date="2021-03" db="EMBL/GenBank/DDBJ databases">
        <title>Novel species identification of genus Shewanella.</title>
        <authorList>
            <person name="Liu G."/>
            <person name="Zhang Q."/>
        </authorList>
    </citation>
    <scope>NUCLEOTIDE SEQUENCE [LARGE SCALE GENOMIC DNA]</scope>
    <source>
        <strain evidence="15 16">FJAT-53726</strain>
    </source>
</reference>
<dbReference type="PROSITE" id="PS50926">
    <property type="entry name" value="TRAM"/>
    <property type="match status" value="1"/>
</dbReference>
<dbReference type="Proteomes" id="UP000663281">
    <property type="component" value="Chromosome"/>
</dbReference>
<feature type="binding site" evidence="11 12">
    <location>
        <position position="375"/>
    </location>
    <ligand>
        <name>S-adenosyl-L-methionine</name>
        <dbReference type="ChEBI" id="CHEBI:59789"/>
    </ligand>
</feature>
<dbReference type="InterPro" id="IPR001566">
    <property type="entry name" value="23S_rRNA_MeTrfase_RlmD"/>
</dbReference>
<evidence type="ECO:0000256" key="4">
    <source>
        <dbReference type="ARBA" id="ARBA00022679"/>
    </source>
</evidence>
<dbReference type="Gene3D" id="2.40.50.140">
    <property type="entry name" value="Nucleic acid-binding proteins"/>
    <property type="match status" value="1"/>
</dbReference>
<gene>
    <name evidence="11 15" type="primary">rlmD</name>
    <name evidence="15" type="ORF">JYB88_12745</name>
</gene>
<dbReference type="FunFam" id="2.40.50.140:FF:000097">
    <property type="entry name" value="23S rRNA (uracil(1939)-C(5))-methyltransferase RlmD"/>
    <property type="match status" value="1"/>
</dbReference>
<dbReference type="EMBL" id="CP071504">
    <property type="protein sequence ID" value="QSX29104.1"/>
    <property type="molecule type" value="Genomic_DNA"/>
</dbReference>
<proteinExistence type="inferred from homology"/>
<dbReference type="NCBIfam" id="NF009639">
    <property type="entry name" value="PRK13168.1"/>
    <property type="match status" value="1"/>
</dbReference>
<feature type="binding site" evidence="11 12">
    <location>
        <position position="328"/>
    </location>
    <ligand>
        <name>S-adenosyl-L-methionine</name>
        <dbReference type="ChEBI" id="CHEBI:59789"/>
    </ligand>
</feature>
<dbReference type="GO" id="GO:0070475">
    <property type="term" value="P:rRNA base methylation"/>
    <property type="evidence" value="ECO:0007669"/>
    <property type="project" value="TreeGrafter"/>
</dbReference>
<dbReference type="NCBIfam" id="TIGR00479">
    <property type="entry name" value="rumA"/>
    <property type="match status" value="1"/>
</dbReference>
<evidence type="ECO:0000256" key="8">
    <source>
        <dbReference type="ARBA" id="ARBA00023014"/>
    </source>
</evidence>
<dbReference type="InterPro" id="IPR012340">
    <property type="entry name" value="NA-bd_OB-fold"/>
</dbReference>
<dbReference type="KEGG" id="scyp:JYB88_12745"/>
<dbReference type="Pfam" id="PF05958">
    <property type="entry name" value="tRNA_U5-meth_tr"/>
    <property type="match status" value="1"/>
</dbReference>
<feature type="binding site" evidence="11">
    <location>
        <position position="355"/>
    </location>
    <ligand>
        <name>S-adenosyl-L-methionine</name>
        <dbReference type="ChEBI" id="CHEBI:59789"/>
    </ligand>
</feature>
<keyword evidence="8 11" id="KW-0411">Iron-sulfur</keyword>
<dbReference type="GO" id="GO:0005506">
    <property type="term" value="F:iron ion binding"/>
    <property type="evidence" value="ECO:0007669"/>
    <property type="project" value="UniProtKB-UniRule"/>
</dbReference>
<evidence type="ECO:0000256" key="9">
    <source>
        <dbReference type="ARBA" id="ARBA00052756"/>
    </source>
</evidence>
<evidence type="ECO:0000259" key="14">
    <source>
        <dbReference type="PROSITE" id="PS50926"/>
    </source>
</evidence>
<keyword evidence="5 11" id="KW-0949">S-adenosyl-L-methionine</keyword>
<dbReference type="InterPro" id="IPR030390">
    <property type="entry name" value="MeTrfase_TrmA_AS"/>
</dbReference>
<dbReference type="FunFam" id="3.40.50.150:FF:000009">
    <property type="entry name" value="23S rRNA (Uracil(1939)-C(5))-methyltransferase RlmD"/>
    <property type="match status" value="1"/>
</dbReference>
<dbReference type="PANTHER" id="PTHR11061:SF49">
    <property type="entry name" value="23S RRNA (URACIL(1939)-C(5))-METHYLTRANSFERASE RLMD"/>
    <property type="match status" value="1"/>
</dbReference>
<keyword evidence="16" id="KW-1185">Reference proteome</keyword>
<dbReference type="GO" id="GO:0070041">
    <property type="term" value="F:rRNA (uridine-C5-)-methyltransferase activity"/>
    <property type="evidence" value="ECO:0007669"/>
    <property type="project" value="UniProtKB-UniRule"/>
</dbReference>
<dbReference type="EC" id="2.1.1.190" evidence="11"/>
<accession>A0A974XIQ5</accession>
<evidence type="ECO:0000256" key="1">
    <source>
        <dbReference type="ARBA" id="ARBA00022485"/>
    </source>
</evidence>
<evidence type="ECO:0000256" key="13">
    <source>
        <dbReference type="PROSITE-ProRule" id="PRU10015"/>
    </source>
</evidence>
<dbReference type="SUPFAM" id="SSF50249">
    <property type="entry name" value="Nucleic acid-binding proteins"/>
    <property type="match status" value="1"/>
</dbReference>
<comment type="similarity">
    <text evidence="11">Belongs to the class I-like SAM-binding methyltransferase superfamily. RNA M5U methyltransferase family. RlmD subfamily.</text>
</comment>
<evidence type="ECO:0000313" key="15">
    <source>
        <dbReference type="EMBL" id="QSX29104.1"/>
    </source>
</evidence>
<evidence type="ECO:0000256" key="10">
    <source>
        <dbReference type="ARBA" id="ARBA00059995"/>
    </source>
</evidence>
<organism evidence="15 16">
    <name type="scientific">Shewanella cyperi</name>
    <dbReference type="NCBI Taxonomy" id="2814292"/>
    <lineage>
        <taxon>Bacteria</taxon>
        <taxon>Pseudomonadati</taxon>
        <taxon>Pseudomonadota</taxon>
        <taxon>Gammaproteobacteria</taxon>
        <taxon>Alteromonadales</taxon>
        <taxon>Shewanellaceae</taxon>
        <taxon>Shewanella</taxon>
    </lineage>
</organism>
<dbReference type="GO" id="GO:0051539">
    <property type="term" value="F:4 iron, 4 sulfur cluster binding"/>
    <property type="evidence" value="ECO:0007669"/>
    <property type="project" value="UniProtKB-KW"/>
</dbReference>
<feature type="domain" description="TRAM" evidence="14">
    <location>
        <begin position="12"/>
        <end position="70"/>
    </location>
</feature>
<keyword evidence="4 11" id="KW-0808">Transferase</keyword>
<evidence type="ECO:0000256" key="3">
    <source>
        <dbReference type="ARBA" id="ARBA00022603"/>
    </source>
</evidence>
<evidence type="ECO:0000256" key="2">
    <source>
        <dbReference type="ARBA" id="ARBA00022552"/>
    </source>
</evidence>
<feature type="binding site" evidence="11">
    <location>
        <position position="89"/>
    </location>
    <ligand>
        <name>[4Fe-4S] cluster</name>
        <dbReference type="ChEBI" id="CHEBI:49883"/>
    </ligand>
</feature>
<evidence type="ECO:0000313" key="16">
    <source>
        <dbReference type="Proteomes" id="UP000663281"/>
    </source>
</evidence>
<evidence type="ECO:0000256" key="5">
    <source>
        <dbReference type="ARBA" id="ARBA00022691"/>
    </source>
</evidence>
<keyword evidence="7 11" id="KW-0408">Iron</keyword>
<feature type="binding site" evidence="11">
    <location>
        <position position="312"/>
    </location>
    <ligand>
        <name>S-adenosyl-L-methionine</name>
        <dbReference type="ChEBI" id="CHEBI:59789"/>
    </ligand>
</feature>
<keyword evidence="2 11" id="KW-0698">rRNA processing</keyword>
<dbReference type="GO" id="GO:0003723">
    <property type="term" value="F:RNA binding"/>
    <property type="evidence" value="ECO:0007669"/>
    <property type="project" value="InterPro"/>
</dbReference>
<feature type="binding site" evidence="11 12">
    <location>
        <position position="307"/>
    </location>
    <ligand>
        <name>S-adenosyl-L-methionine</name>
        <dbReference type="ChEBI" id="CHEBI:59789"/>
    </ligand>
</feature>
<dbReference type="InterPro" id="IPR010280">
    <property type="entry name" value="U5_MeTrfase_fam"/>
</dbReference>
<dbReference type="RefSeq" id="WP_207320418.1">
    <property type="nucleotide sequence ID" value="NZ_CP071501.1"/>
</dbReference>
<dbReference type="InterPro" id="IPR029063">
    <property type="entry name" value="SAM-dependent_MTases_sf"/>
</dbReference>
<feature type="binding site" evidence="11">
    <location>
        <position position="171"/>
    </location>
    <ligand>
        <name>[4Fe-4S] cluster</name>
        <dbReference type="ChEBI" id="CHEBI:49883"/>
    </ligand>
</feature>
<feature type="binding site" evidence="11 12">
    <location>
        <position position="278"/>
    </location>
    <ligand>
        <name>S-adenosyl-L-methionine</name>
        <dbReference type="ChEBI" id="CHEBI:59789"/>
    </ligand>
</feature>
<dbReference type="PANTHER" id="PTHR11061">
    <property type="entry name" value="RNA M5U METHYLTRANSFERASE"/>
    <property type="match status" value="1"/>
</dbReference>
<feature type="binding site" evidence="11">
    <location>
        <position position="92"/>
    </location>
    <ligand>
        <name>[4Fe-4S] cluster</name>
        <dbReference type="ChEBI" id="CHEBI:49883"/>
    </ligand>
</feature>
<dbReference type="HAMAP" id="MF_01010">
    <property type="entry name" value="23SrRNA_methyltr_RlmD"/>
    <property type="match status" value="1"/>
</dbReference>
<sequence length="445" mass="49052">MAQFFKAKPNRSKKLSSKLSLEVTQLDHLGAGMAEHEGKWVFIPGALPGERVQVQLIEQKKNYARAKLLQIESASAARITPPCPHYAECGGCDMQHLSLESQREFKSQALENILARSTGVGSDALENPLIADGWHYRRRARLATLLDKDTQQLQLGFRAEASKAVVPISQCPVLAKALSDLIAPLAIVLNRLKGKQRLGHVELIEADNGRFLVLRITAPLVAADRKQLQAFAEEHKISLLFVDNEGELEYLHGEARLPRYQLEQGKLSLAFAPGNFIQVNGVINQAMVQQAMDWLDIQPGERVLDLFCGVGNFSLPLASRGAEVVGVEGVTEMVLQARSNAADNGFETLRFFGADLSADLSTEPWLGKIDKLLLDPARAGAYESLKWLKKMKPTRVLYVSCNPASLARDAVLLLDAGYKLTRLGLVDMFPQTHHSEAMALFELAK</sequence>
<feature type="active site" description="Nucleophile" evidence="11 12">
    <location>
        <position position="401"/>
    </location>
</feature>
<protein>
    <recommendedName>
        <fullName evidence="11">23S rRNA (uracil(1939)-C(5))-methyltransferase RlmD</fullName>
        <ecNumber evidence="11">2.1.1.190</ecNumber>
    </recommendedName>
    <alternativeName>
        <fullName evidence="11">23S rRNA(m5U1939)-methyltransferase</fullName>
    </alternativeName>
</protein>
<evidence type="ECO:0000256" key="12">
    <source>
        <dbReference type="PROSITE-ProRule" id="PRU01024"/>
    </source>
</evidence>
<dbReference type="Pfam" id="PF01938">
    <property type="entry name" value="TRAM"/>
    <property type="match status" value="1"/>
</dbReference>
<dbReference type="Gene3D" id="3.40.50.150">
    <property type="entry name" value="Vaccinia Virus protein VP39"/>
    <property type="match status" value="1"/>
</dbReference>
<dbReference type="PROSITE" id="PS01230">
    <property type="entry name" value="TRMA_1"/>
    <property type="match status" value="1"/>
</dbReference>
<feature type="binding site" evidence="11">
    <location>
        <position position="83"/>
    </location>
    <ligand>
        <name>[4Fe-4S] cluster</name>
        <dbReference type="ChEBI" id="CHEBI:49883"/>
    </ligand>
</feature>
<dbReference type="SUPFAM" id="SSF53335">
    <property type="entry name" value="S-adenosyl-L-methionine-dependent methyltransferases"/>
    <property type="match status" value="1"/>
</dbReference>
<keyword evidence="3 11" id="KW-0489">Methyltransferase</keyword>
<dbReference type="PROSITE" id="PS51687">
    <property type="entry name" value="SAM_MT_RNA_M5U"/>
    <property type="match status" value="1"/>
</dbReference>
<comment type="function">
    <text evidence="10 11">Catalyzes the formation of 5-methyl-uridine at position 1939 (m5U1939) in 23S rRNA.</text>
</comment>
<dbReference type="InterPro" id="IPR002792">
    <property type="entry name" value="TRAM_dom"/>
</dbReference>
<dbReference type="AlphaFoldDB" id="A0A974XIQ5"/>
<keyword evidence="6 11" id="KW-0479">Metal-binding</keyword>
<name>A0A974XIQ5_9GAMM</name>
<comment type="catalytic activity">
    <reaction evidence="9 11">
        <text>uridine(1939) in 23S rRNA + S-adenosyl-L-methionine = 5-methyluridine(1939) in 23S rRNA + S-adenosyl-L-homocysteine + H(+)</text>
        <dbReference type="Rhea" id="RHEA:42908"/>
        <dbReference type="Rhea" id="RHEA-COMP:10278"/>
        <dbReference type="Rhea" id="RHEA-COMP:10279"/>
        <dbReference type="ChEBI" id="CHEBI:15378"/>
        <dbReference type="ChEBI" id="CHEBI:57856"/>
        <dbReference type="ChEBI" id="CHEBI:59789"/>
        <dbReference type="ChEBI" id="CHEBI:65315"/>
        <dbReference type="ChEBI" id="CHEBI:74447"/>
        <dbReference type="EC" id="2.1.1.190"/>
    </reaction>
</comment>
<dbReference type="CDD" id="cd02440">
    <property type="entry name" value="AdoMet_MTases"/>
    <property type="match status" value="1"/>
</dbReference>
<evidence type="ECO:0000256" key="6">
    <source>
        <dbReference type="ARBA" id="ARBA00022723"/>
    </source>
</evidence>
<evidence type="ECO:0000256" key="7">
    <source>
        <dbReference type="ARBA" id="ARBA00023004"/>
    </source>
</evidence>
<keyword evidence="1 11" id="KW-0004">4Fe-4S</keyword>
<dbReference type="Gene3D" id="2.40.50.1070">
    <property type="match status" value="1"/>
</dbReference>
<feature type="active site" evidence="13">
    <location>
        <position position="401"/>
    </location>
</feature>
<evidence type="ECO:0000256" key="11">
    <source>
        <dbReference type="HAMAP-Rule" id="MF_01010"/>
    </source>
</evidence>